<dbReference type="PIRSF" id="PIRSF018427">
    <property type="entry name" value="Isopntndiph_ism"/>
    <property type="match status" value="1"/>
</dbReference>
<evidence type="ECO:0000256" key="11">
    <source>
        <dbReference type="PIRSR" id="PIRSR018427-1"/>
    </source>
</evidence>
<comment type="similarity">
    <text evidence="2">Belongs to the IPP isomerase type 1 family.</text>
</comment>
<evidence type="ECO:0000256" key="3">
    <source>
        <dbReference type="ARBA" id="ARBA00012057"/>
    </source>
</evidence>
<feature type="domain" description="Nudix hydrolase" evidence="12">
    <location>
        <begin position="28"/>
        <end position="160"/>
    </location>
</feature>
<evidence type="ECO:0000256" key="8">
    <source>
        <dbReference type="ARBA" id="ARBA00023229"/>
    </source>
</evidence>
<dbReference type="UniPathway" id="UPA00059">
    <property type="reaction ID" value="UER00104"/>
</dbReference>
<dbReference type="SUPFAM" id="SSF55811">
    <property type="entry name" value="Nudix"/>
    <property type="match status" value="1"/>
</dbReference>
<proteinExistence type="inferred from homology"/>
<protein>
    <recommendedName>
        <fullName evidence="3 10">Isopentenyl-diphosphate delta-isomerase</fullName>
        <ecNumber evidence="3 10">5.3.3.2</ecNumber>
    </recommendedName>
</protein>
<keyword evidence="14" id="KW-1185">Reference proteome</keyword>
<feature type="active site" evidence="11">
    <location>
        <position position="112"/>
    </location>
</feature>
<comment type="caution">
    <text evidence="13">The sequence shown here is derived from an EMBL/GenBank/DDBJ whole genome shotgun (WGS) entry which is preliminary data.</text>
</comment>
<feature type="active site" evidence="11">
    <location>
        <position position="65"/>
    </location>
</feature>
<evidence type="ECO:0000256" key="2">
    <source>
        <dbReference type="ARBA" id="ARBA00007579"/>
    </source>
</evidence>
<dbReference type="Proteomes" id="UP000306402">
    <property type="component" value="Unassembled WGS sequence"/>
</dbReference>
<accession>A0A5R9L5B0</accession>
<keyword evidence="6" id="KW-0460">Magnesium</keyword>
<evidence type="ECO:0000256" key="9">
    <source>
        <dbReference type="ARBA" id="ARBA00023235"/>
    </source>
</evidence>
<keyword evidence="7" id="KW-0464">Manganese</keyword>
<name>A0A5R9L5B0_9BACT</name>
<dbReference type="NCBIfam" id="NF002995">
    <property type="entry name" value="PRK03759.1"/>
    <property type="match status" value="1"/>
</dbReference>
<dbReference type="PANTHER" id="PTHR10885:SF0">
    <property type="entry name" value="ISOPENTENYL-DIPHOSPHATE DELTA-ISOMERASE"/>
    <property type="match status" value="1"/>
</dbReference>
<dbReference type="GO" id="GO:0050992">
    <property type="term" value="P:dimethylallyl diphosphate biosynthetic process"/>
    <property type="evidence" value="ECO:0007669"/>
    <property type="project" value="UniProtKB-UniPathway"/>
</dbReference>
<evidence type="ECO:0000256" key="10">
    <source>
        <dbReference type="NCBIfam" id="TIGR02150"/>
    </source>
</evidence>
<dbReference type="GO" id="GO:0009240">
    <property type="term" value="P:isopentenyl diphosphate biosynthetic process"/>
    <property type="evidence" value="ECO:0007669"/>
    <property type="project" value="TreeGrafter"/>
</dbReference>
<dbReference type="EMBL" id="VCEJ01000002">
    <property type="protein sequence ID" value="TLV03591.1"/>
    <property type="molecule type" value="Genomic_DNA"/>
</dbReference>
<organism evidence="13 14">
    <name type="scientific">Dyadobacter luticola</name>
    <dbReference type="NCBI Taxonomy" id="1979387"/>
    <lineage>
        <taxon>Bacteria</taxon>
        <taxon>Pseudomonadati</taxon>
        <taxon>Bacteroidota</taxon>
        <taxon>Cytophagia</taxon>
        <taxon>Cytophagales</taxon>
        <taxon>Spirosomataceae</taxon>
        <taxon>Dyadobacter</taxon>
    </lineage>
</organism>
<evidence type="ECO:0000259" key="12">
    <source>
        <dbReference type="PROSITE" id="PS51462"/>
    </source>
</evidence>
<dbReference type="EC" id="5.3.3.2" evidence="3 10"/>
<dbReference type="PROSITE" id="PS51462">
    <property type="entry name" value="NUDIX"/>
    <property type="match status" value="1"/>
</dbReference>
<dbReference type="GO" id="GO:0004452">
    <property type="term" value="F:isopentenyl-diphosphate delta-isomerase activity"/>
    <property type="evidence" value="ECO:0007669"/>
    <property type="project" value="UniProtKB-UniRule"/>
</dbReference>
<comment type="pathway">
    <text evidence="1">Isoprenoid biosynthesis; dimethylallyl diphosphate biosynthesis; dimethylallyl diphosphate from isopentenyl diphosphate: step 1/1.</text>
</comment>
<keyword evidence="5" id="KW-0479">Metal-binding</keyword>
<dbReference type="InterPro" id="IPR011876">
    <property type="entry name" value="IsopentenylPP_isomerase_typ1"/>
</dbReference>
<dbReference type="CDD" id="cd02885">
    <property type="entry name" value="NUDIX_IPP_Isomerase"/>
    <property type="match status" value="1"/>
</dbReference>
<evidence type="ECO:0000256" key="6">
    <source>
        <dbReference type="ARBA" id="ARBA00022842"/>
    </source>
</evidence>
<dbReference type="RefSeq" id="WP_138364801.1">
    <property type="nucleotide sequence ID" value="NZ_VCEJ01000002.1"/>
</dbReference>
<evidence type="ECO:0000256" key="1">
    <source>
        <dbReference type="ARBA" id="ARBA00004826"/>
    </source>
</evidence>
<reference evidence="13 14" key="1">
    <citation type="submission" date="2019-05" db="EMBL/GenBank/DDBJ databases">
        <authorList>
            <person name="Qu J.-H."/>
        </authorList>
    </citation>
    <scope>NUCLEOTIDE SEQUENCE [LARGE SCALE GENOMIC DNA]</scope>
    <source>
        <strain evidence="13 14">T17</strain>
    </source>
</reference>
<dbReference type="InterPro" id="IPR056375">
    <property type="entry name" value="Idi_bact"/>
</dbReference>
<gene>
    <name evidence="13" type="ORF">FEN17_08310</name>
</gene>
<evidence type="ECO:0000313" key="13">
    <source>
        <dbReference type="EMBL" id="TLV03591.1"/>
    </source>
</evidence>
<evidence type="ECO:0000256" key="4">
    <source>
        <dbReference type="ARBA" id="ARBA00022490"/>
    </source>
</evidence>
<dbReference type="PANTHER" id="PTHR10885">
    <property type="entry name" value="ISOPENTENYL-DIPHOSPHATE DELTA-ISOMERASE"/>
    <property type="match status" value="1"/>
</dbReference>
<dbReference type="GO" id="GO:0005737">
    <property type="term" value="C:cytoplasm"/>
    <property type="evidence" value="ECO:0007669"/>
    <property type="project" value="TreeGrafter"/>
</dbReference>
<sequence length="176" mass="20149">MNDQVVLVDENDLAIGLMPKLEAHQKGLLHRAFSVFIFNSKGEMLLQQRAFGKYHSEGLWSNTCCSHPFPDEPTEEGAVRRLAEEMGIRTDLHFLFAFQYCADLENGLTENEYDHVFWGVSDAIPNLDPLEVSDYRYVAAETLKTDMQAHPENYTEWFKICLDEVLSKIESQKSGL</sequence>
<dbReference type="InterPro" id="IPR000086">
    <property type="entry name" value="NUDIX_hydrolase_dom"/>
</dbReference>
<dbReference type="NCBIfam" id="TIGR02150">
    <property type="entry name" value="IPP_isom_1"/>
    <property type="match status" value="1"/>
</dbReference>
<dbReference type="HAMAP" id="MF_00202">
    <property type="entry name" value="Idi"/>
    <property type="match status" value="1"/>
</dbReference>
<keyword evidence="9 13" id="KW-0413">Isomerase</keyword>
<dbReference type="Pfam" id="PF00293">
    <property type="entry name" value="NUDIX"/>
    <property type="match status" value="1"/>
</dbReference>
<evidence type="ECO:0000256" key="7">
    <source>
        <dbReference type="ARBA" id="ARBA00023211"/>
    </source>
</evidence>
<keyword evidence="4" id="KW-0963">Cytoplasm</keyword>
<dbReference type="AlphaFoldDB" id="A0A5R9L5B0"/>
<evidence type="ECO:0000313" key="14">
    <source>
        <dbReference type="Proteomes" id="UP000306402"/>
    </source>
</evidence>
<dbReference type="InterPro" id="IPR015797">
    <property type="entry name" value="NUDIX_hydrolase-like_dom_sf"/>
</dbReference>
<dbReference type="GO" id="GO:0046872">
    <property type="term" value="F:metal ion binding"/>
    <property type="evidence" value="ECO:0007669"/>
    <property type="project" value="UniProtKB-KW"/>
</dbReference>
<evidence type="ECO:0000256" key="5">
    <source>
        <dbReference type="ARBA" id="ARBA00022723"/>
    </source>
</evidence>
<dbReference type="Gene3D" id="3.90.79.10">
    <property type="entry name" value="Nucleoside Triphosphate Pyrophosphohydrolase"/>
    <property type="match status" value="1"/>
</dbReference>
<dbReference type="OrthoDB" id="9809458at2"/>
<keyword evidence="8" id="KW-0414">Isoprene biosynthesis</keyword>